<reference evidence="3" key="1">
    <citation type="journal article" date="2019" name="Int. J. Syst. Evol. Microbiol.">
        <title>The Global Catalogue of Microorganisms (GCM) 10K type strain sequencing project: providing services to taxonomists for standard genome sequencing and annotation.</title>
        <authorList>
            <consortium name="The Broad Institute Genomics Platform"/>
            <consortium name="The Broad Institute Genome Sequencing Center for Infectious Disease"/>
            <person name="Wu L."/>
            <person name="Ma J."/>
        </authorList>
    </citation>
    <scope>NUCLEOTIDE SEQUENCE [LARGE SCALE GENOMIC DNA]</scope>
    <source>
        <strain evidence="3">JCM 6833</strain>
    </source>
</reference>
<comment type="caution">
    <text evidence="2">The sequence shown here is derived from an EMBL/GenBank/DDBJ whole genome shotgun (WGS) entry which is preliminary data.</text>
</comment>
<dbReference type="Proteomes" id="UP001501509">
    <property type="component" value="Unassembled WGS sequence"/>
</dbReference>
<keyword evidence="3" id="KW-1185">Reference proteome</keyword>
<evidence type="ECO:0000256" key="1">
    <source>
        <dbReference type="SAM" id="MobiDB-lite"/>
    </source>
</evidence>
<dbReference type="EMBL" id="BAAATD010000012">
    <property type="protein sequence ID" value="GAA2625301.1"/>
    <property type="molecule type" value="Genomic_DNA"/>
</dbReference>
<gene>
    <name evidence="2" type="ORF">GCM10010411_72430</name>
</gene>
<feature type="region of interest" description="Disordered" evidence="1">
    <location>
        <begin position="1"/>
        <end position="25"/>
    </location>
</feature>
<sequence>MHPGSPSRDVPCRDAAGGTGFTGRPPVTITHCGRLVPDTSGASSTEGTPELTRFSQRSGCGHVDRGCGAADGVGRSDLRLWHESPSKDTRSNASLNDEWVRLINKSRTARQLKGDRLRDKTGYTYTFGSFVLKGRGNTAANRYWAAGHMYGTTPATPPTCATPAARPPTLAPGNPWTPAVLLIRIVSAAS</sequence>
<evidence type="ECO:0000313" key="2">
    <source>
        <dbReference type="EMBL" id="GAA2625301.1"/>
    </source>
</evidence>
<protein>
    <submittedName>
        <fullName evidence="2">Uncharacterized protein</fullName>
    </submittedName>
</protein>
<accession>A0ABP6CPC0</accession>
<organism evidence="2 3">
    <name type="scientific">Actinomadura fulvescens</name>
    <dbReference type="NCBI Taxonomy" id="46160"/>
    <lineage>
        <taxon>Bacteria</taxon>
        <taxon>Bacillati</taxon>
        <taxon>Actinomycetota</taxon>
        <taxon>Actinomycetes</taxon>
        <taxon>Streptosporangiales</taxon>
        <taxon>Thermomonosporaceae</taxon>
        <taxon>Actinomadura</taxon>
    </lineage>
</organism>
<dbReference type="SUPFAM" id="SSF74853">
    <property type="entry name" value="Lamin A/C globular tail domain"/>
    <property type="match status" value="1"/>
</dbReference>
<dbReference type="InterPro" id="IPR036415">
    <property type="entry name" value="Lamin_tail_dom_sf"/>
</dbReference>
<feature type="compositionally biased region" description="Polar residues" evidence="1">
    <location>
        <begin position="40"/>
        <end position="57"/>
    </location>
</feature>
<name>A0ABP6CPC0_9ACTN</name>
<proteinExistence type="predicted"/>
<feature type="region of interest" description="Disordered" evidence="1">
    <location>
        <begin position="37"/>
        <end position="57"/>
    </location>
</feature>
<evidence type="ECO:0000313" key="3">
    <source>
        <dbReference type="Proteomes" id="UP001501509"/>
    </source>
</evidence>